<feature type="transmembrane region" description="Helical" evidence="6">
    <location>
        <begin position="65"/>
        <end position="84"/>
    </location>
</feature>
<dbReference type="Pfam" id="PF09335">
    <property type="entry name" value="VTT_dom"/>
    <property type="match status" value="1"/>
</dbReference>
<dbReference type="OrthoDB" id="948134at2"/>
<protein>
    <recommendedName>
        <fullName evidence="7">VTT domain-containing protein</fullName>
    </recommendedName>
</protein>
<dbReference type="PANTHER" id="PTHR42709:SF6">
    <property type="entry name" value="UNDECAPRENYL PHOSPHATE TRANSPORTER A"/>
    <property type="match status" value="1"/>
</dbReference>
<evidence type="ECO:0000313" key="8">
    <source>
        <dbReference type="EMBL" id="OBS08488.1"/>
    </source>
</evidence>
<dbReference type="InterPro" id="IPR032816">
    <property type="entry name" value="VTT_dom"/>
</dbReference>
<organism evidence="8 9">
    <name type="scientific">Acidihalobacter prosperus</name>
    <dbReference type="NCBI Taxonomy" id="160660"/>
    <lineage>
        <taxon>Bacteria</taxon>
        <taxon>Pseudomonadati</taxon>
        <taxon>Pseudomonadota</taxon>
        <taxon>Gammaproteobacteria</taxon>
        <taxon>Chromatiales</taxon>
        <taxon>Ectothiorhodospiraceae</taxon>
        <taxon>Acidihalobacter</taxon>
    </lineage>
</organism>
<dbReference type="Proteomes" id="UP000029273">
    <property type="component" value="Unassembled WGS sequence"/>
</dbReference>
<proteinExistence type="predicted"/>
<evidence type="ECO:0000256" key="1">
    <source>
        <dbReference type="ARBA" id="ARBA00004651"/>
    </source>
</evidence>
<keyword evidence="5 6" id="KW-0472">Membrane</keyword>
<dbReference type="InterPro" id="IPR051311">
    <property type="entry name" value="DedA_domain"/>
</dbReference>
<keyword evidence="2" id="KW-1003">Cell membrane</keyword>
<dbReference type="EMBL" id="JQSG02000006">
    <property type="protein sequence ID" value="OBS08488.1"/>
    <property type="molecule type" value="Genomic_DNA"/>
</dbReference>
<evidence type="ECO:0000259" key="7">
    <source>
        <dbReference type="Pfam" id="PF09335"/>
    </source>
</evidence>
<evidence type="ECO:0000313" key="9">
    <source>
        <dbReference type="Proteomes" id="UP000029273"/>
    </source>
</evidence>
<evidence type="ECO:0000256" key="6">
    <source>
        <dbReference type="SAM" id="Phobius"/>
    </source>
</evidence>
<feature type="domain" description="VTT" evidence="7">
    <location>
        <begin position="39"/>
        <end position="164"/>
    </location>
</feature>
<reference evidence="8 9" key="1">
    <citation type="journal article" date="2014" name="Genome Announc.">
        <title>Draft Genome Sequence of the Iron-Oxidizing, Acidophilic, and Halotolerant 'Thiobacillus prosperus' Type Strain DSM 5130.</title>
        <authorList>
            <person name="Ossandon F.J."/>
            <person name="Cardenas J.P."/>
            <person name="Corbett M."/>
            <person name="Quatrini R."/>
            <person name="Holmes D.S."/>
            <person name="Watkin E."/>
        </authorList>
    </citation>
    <scope>NUCLEOTIDE SEQUENCE [LARGE SCALE GENOMIC DNA]</scope>
    <source>
        <strain evidence="8 9">DSM 5130</strain>
    </source>
</reference>
<dbReference type="RefSeq" id="WP_052064460.1">
    <property type="nucleotide sequence ID" value="NZ_JQSG02000006.1"/>
</dbReference>
<sequence length="214" mass="23831">MTAQYIQQYIAAHQAFFHAYGYAAVFFLVLLEDFALPSPGELVLIGTALIASQGGLQIAPLLMLAWLGAVIGDNIGFAIGYFGGARLLVRYGKRVGLTHERLDRVHRFFERYGGEVVLVARFFQGARQLNGIVAGSAGMPWRRFLVYNAIGAALWVGAWGYGVYALGKRFFDYLPLIERFSFYLGLTAIVLLLAGALWWGWRRVRRKAICDGND</sequence>
<accession>A0A1A6C1Q4</accession>
<evidence type="ECO:0000256" key="2">
    <source>
        <dbReference type="ARBA" id="ARBA00022475"/>
    </source>
</evidence>
<dbReference type="AlphaFoldDB" id="A0A1A6C1Q4"/>
<dbReference type="GO" id="GO:0005886">
    <property type="term" value="C:plasma membrane"/>
    <property type="evidence" value="ECO:0007669"/>
    <property type="project" value="UniProtKB-SubCell"/>
</dbReference>
<keyword evidence="9" id="KW-1185">Reference proteome</keyword>
<feature type="transmembrane region" description="Helical" evidence="6">
    <location>
        <begin position="182"/>
        <end position="201"/>
    </location>
</feature>
<evidence type="ECO:0000256" key="3">
    <source>
        <dbReference type="ARBA" id="ARBA00022692"/>
    </source>
</evidence>
<comment type="subcellular location">
    <subcellularLocation>
        <location evidence="1">Cell membrane</location>
        <topology evidence="1">Multi-pass membrane protein</topology>
    </subcellularLocation>
</comment>
<feature type="transmembrane region" description="Helical" evidence="6">
    <location>
        <begin position="144"/>
        <end position="162"/>
    </location>
</feature>
<evidence type="ECO:0000256" key="4">
    <source>
        <dbReference type="ARBA" id="ARBA00022989"/>
    </source>
</evidence>
<name>A0A1A6C1Q4_9GAMM</name>
<feature type="transmembrane region" description="Helical" evidence="6">
    <location>
        <begin position="6"/>
        <end position="30"/>
    </location>
</feature>
<evidence type="ECO:0000256" key="5">
    <source>
        <dbReference type="ARBA" id="ARBA00023136"/>
    </source>
</evidence>
<keyword evidence="4 6" id="KW-1133">Transmembrane helix</keyword>
<dbReference type="PANTHER" id="PTHR42709">
    <property type="entry name" value="ALKALINE PHOSPHATASE LIKE PROTEIN"/>
    <property type="match status" value="1"/>
</dbReference>
<gene>
    <name evidence="8" type="ORF">Thpro_022738</name>
</gene>
<comment type="caution">
    <text evidence="8">The sequence shown here is derived from an EMBL/GenBank/DDBJ whole genome shotgun (WGS) entry which is preliminary data.</text>
</comment>
<dbReference type="STRING" id="160660.BJI67_03625"/>
<keyword evidence="3 6" id="KW-0812">Transmembrane</keyword>